<evidence type="ECO:0000313" key="2">
    <source>
        <dbReference type="Proteomes" id="UP001152300"/>
    </source>
</evidence>
<dbReference type="OrthoDB" id="10604761at2759"/>
<dbReference type="AlphaFoldDB" id="A0A9X0DKU5"/>
<reference evidence="1" key="1">
    <citation type="submission" date="2022-11" db="EMBL/GenBank/DDBJ databases">
        <title>Genome Resource of Sclerotinia nivalis Strain SnTB1, a Plant Pathogen Isolated from American Ginseng.</title>
        <authorList>
            <person name="Fan S."/>
        </authorList>
    </citation>
    <scope>NUCLEOTIDE SEQUENCE</scope>
    <source>
        <strain evidence="1">SnTB1</strain>
    </source>
</reference>
<accession>A0A9X0DKU5</accession>
<sequence length="85" mass="9683">MELNREDTTTYTTTHSKMEPYESIKGEMLARAMGDENINLEHFRRLYGSAMKAINGIAEGKTESQKLEAVEKLVYESFWGDGKFG</sequence>
<comment type="caution">
    <text evidence="1">The sequence shown here is derived from an EMBL/GenBank/DDBJ whole genome shotgun (WGS) entry which is preliminary data.</text>
</comment>
<dbReference type="Proteomes" id="UP001152300">
    <property type="component" value="Unassembled WGS sequence"/>
</dbReference>
<proteinExistence type="predicted"/>
<name>A0A9X0DKU5_9HELO</name>
<dbReference type="EMBL" id="JAPEIS010000004">
    <property type="protein sequence ID" value="KAJ8067276.1"/>
    <property type="molecule type" value="Genomic_DNA"/>
</dbReference>
<organism evidence="1 2">
    <name type="scientific">Sclerotinia nivalis</name>
    <dbReference type="NCBI Taxonomy" id="352851"/>
    <lineage>
        <taxon>Eukaryota</taxon>
        <taxon>Fungi</taxon>
        <taxon>Dikarya</taxon>
        <taxon>Ascomycota</taxon>
        <taxon>Pezizomycotina</taxon>
        <taxon>Leotiomycetes</taxon>
        <taxon>Helotiales</taxon>
        <taxon>Sclerotiniaceae</taxon>
        <taxon>Sclerotinia</taxon>
    </lineage>
</organism>
<evidence type="ECO:0000313" key="1">
    <source>
        <dbReference type="EMBL" id="KAJ8067276.1"/>
    </source>
</evidence>
<gene>
    <name evidence="1" type="ORF">OCU04_004636</name>
</gene>
<keyword evidence="2" id="KW-1185">Reference proteome</keyword>
<protein>
    <submittedName>
        <fullName evidence="1">Uncharacterized protein</fullName>
    </submittedName>
</protein>